<protein>
    <recommendedName>
        <fullName evidence="3">Phage protein</fullName>
    </recommendedName>
</protein>
<dbReference type="Pfam" id="PF10934">
    <property type="entry name" value="Sheath_initiator"/>
    <property type="match status" value="1"/>
</dbReference>
<dbReference type="InterPro" id="IPR020288">
    <property type="entry name" value="Sheath_initiator"/>
</dbReference>
<sequence>MTLSISVNDDHDIFLDAAGNLSISTDLDACLQGCETSVLAQRREMIYAMDEGVPTQTAIWDLYRPAQFEAAARSAIMATPGVVRITQFSMARDSDIFSYSATIETEWGKGTINGRL</sequence>
<dbReference type="RefSeq" id="WP_179252061.1">
    <property type="nucleotide sequence ID" value="NZ_JACBIV010000004.1"/>
</dbReference>
<evidence type="ECO:0000313" key="2">
    <source>
        <dbReference type="Proteomes" id="UP000659084"/>
    </source>
</evidence>
<dbReference type="EMBL" id="JACNYO010000003">
    <property type="protein sequence ID" value="MBC3211367.1"/>
    <property type="molecule type" value="Genomic_DNA"/>
</dbReference>
<dbReference type="AlphaFoldDB" id="A0AAW3WP43"/>
<dbReference type="Proteomes" id="UP000659084">
    <property type="component" value="Unassembled WGS sequence"/>
</dbReference>
<proteinExistence type="predicted"/>
<evidence type="ECO:0000313" key="1">
    <source>
        <dbReference type="EMBL" id="MBC3211367.1"/>
    </source>
</evidence>
<evidence type="ECO:0008006" key="3">
    <source>
        <dbReference type="Google" id="ProtNLM"/>
    </source>
</evidence>
<reference evidence="1" key="1">
    <citation type="submission" date="2020-08" db="EMBL/GenBank/DDBJ databases">
        <title>Food and environmental bacterial isolates.</title>
        <authorList>
            <person name="Richter L."/>
            <person name="Du Plessis E.M."/>
            <person name="Duvenage S."/>
            <person name="Allam M."/>
            <person name="Korsten L."/>
        </authorList>
    </citation>
    <scope>NUCLEOTIDE SEQUENCE</scope>
    <source>
        <strain evidence="1">UPMP2127</strain>
    </source>
</reference>
<accession>A0AAW3WP43</accession>
<name>A0AAW3WP43_SERFO</name>
<organism evidence="1 2">
    <name type="scientific">Serratia fonticola</name>
    <dbReference type="NCBI Taxonomy" id="47917"/>
    <lineage>
        <taxon>Bacteria</taxon>
        <taxon>Pseudomonadati</taxon>
        <taxon>Pseudomonadota</taxon>
        <taxon>Gammaproteobacteria</taxon>
        <taxon>Enterobacterales</taxon>
        <taxon>Yersiniaceae</taxon>
        <taxon>Serratia</taxon>
    </lineage>
</organism>
<comment type="caution">
    <text evidence="1">The sequence shown here is derived from an EMBL/GenBank/DDBJ whole genome shotgun (WGS) entry which is preliminary data.</text>
</comment>
<gene>
    <name evidence="1" type="ORF">H8J20_04370</name>
</gene>